<evidence type="ECO:0008006" key="6">
    <source>
        <dbReference type="Google" id="ProtNLM"/>
    </source>
</evidence>
<evidence type="ECO:0000313" key="3">
    <source>
        <dbReference type="EMBL" id="MTV56455.1"/>
    </source>
</evidence>
<feature type="region of interest" description="Disordered" evidence="1">
    <location>
        <begin position="1"/>
        <end position="24"/>
    </location>
</feature>
<keyword evidence="5" id="KW-1185">Reference proteome</keyword>
<organism evidence="3 4">
    <name type="scientific">Pseudoduganella buxea</name>
    <dbReference type="NCBI Taxonomy" id="1949069"/>
    <lineage>
        <taxon>Bacteria</taxon>
        <taxon>Pseudomonadati</taxon>
        <taxon>Pseudomonadota</taxon>
        <taxon>Betaproteobacteria</taxon>
        <taxon>Burkholderiales</taxon>
        <taxon>Oxalobacteraceae</taxon>
        <taxon>Telluria group</taxon>
        <taxon>Pseudoduganella</taxon>
    </lineage>
</organism>
<name>A0A6I3T6C8_9BURK</name>
<dbReference type="EMBL" id="WNKZ01000191">
    <property type="protein sequence ID" value="MTV56455.1"/>
    <property type="molecule type" value="Genomic_DNA"/>
</dbReference>
<dbReference type="Proteomes" id="UP000622638">
    <property type="component" value="Unassembled WGS sequence"/>
</dbReference>
<evidence type="ECO:0000313" key="5">
    <source>
        <dbReference type="Proteomes" id="UP000622638"/>
    </source>
</evidence>
<evidence type="ECO:0000313" key="2">
    <source>
        <dbReference type="EMBL" id="GGC25615.1"/>
    </source>
</evidence>
<gene>
    <name evidence="2" type="ORF">GCM10011572_53740</name>
    <name evidence="3" type="ORF">GM672_27445</name>
</gene>
<reference evidence="3 4" key="3">
    <citation type="submission" date="2019-11" db="EMBL/GenBank/DDBJ databases">
        <title>Type strains purchased from KCTC, JCM and DSMZ.</title>
        <authorList>
            <person name="Lu H."/>
        </authorList>
    </citation>
    <scope>NUCLEOTIDE SEQUENCE [LARGE SCALE GENOMIC DNA]</scope>
    <source>
        <strain evidence="3 4">KCTC 52429</strain>
    </source>
</reference>
<evidence type="ECO:0000256" key="1">
    <source>
        <dbReference type="SAM" id="MobiDB-lite"/>
    </source>
</evidence>
<dbReference type="AlphaFoldDB" id="A0A6I3T6C8"/>
<proteinExistence type="predicted"/>
<comment type="caution">
    <text evidence="3">The sequence shown here is derived from an EMBL/GenBank/DDBJ whole genome shotgun (WGS) entry which is preliminary data.</text>
</comment>
<dbReference type="EMBL" id="BMKG01000060">
    <property type="protein sequence ID" value="GGC25615.1"/>
    <property type="molecule type" value="Genomic_DNA"/>
</dbReference>
<dbReference type="Proteomes" id="UP000430634">
    <property type="component" value="Unassembled WGS sequence"/>
</dbReference>
<reference evidence="2" key="4">
    <citation type="submission" date="2024-05" db="EMBL/GenBank/DDBJ databases">
        <authorList>
            <person name="Sun Q."/>
            <person name="Zhou Y."/>
        </authorList>
    </citation>
    <scope>NUCLEOTIDE SEQUENCE</scope>
    <source>
        <strain evidence="2">CGMCC 1.15931</strain>
    </source>
</reference>
<dbReference type="RefSeq" id="WP_155473661.1">
    <property type="nucleotide sequence ID" value="NZ_BMKG01000060.1"/>
</dbReference>
<reference evidence="5" key="2">
    <citation type="journal article" date="2019" name="Int. J. Syst. Evol. Microbiol.">
        <title>The Global Catalogue of Microorganisms (GCM) 10K type strain sequencing project: providing services to taxonomists for standard genome sequencing and annotation.</title>
        <authorList>
            <consortium name="The Broad Institute Genomics Platform"/>
            <consortium name="The Broad Institute Genome Sequencing Center for Infectious Disease"/>
            <person name="Wu L."/>
            <person name="Ma J."/>
        </authorList>
    </citation>
    <scope>NUCLEOTIDE SEQUENCE [LARGE SCALE GENOMIC DNA]</scope>
    <source>
        <strain evidence="5">CGMCC 1.15931</strain>
    </source>
</reference>
<dbReference type="OrthoDB" id="8754972at2"/>
<accession>A0A6I3T6C8</accession>
<reference evidence="2" key="1">
    <citation type="journal article" date="2014" name="Int. J. Syst. Evol. Microbiol.">
        <title>Complete genome of a new Firmicutes species belonging to the dominant human colonic microbiota ('Ruminococcus bicirculans') reveals two chromosomes and a selective capacity to utilize plant glucans.</title>
        <authorList>
            <consortium name="NISC Comparative Sequencing Program"/>
            <person name="Wegmann U."/>
            <person name="Louis P."/>
            <person name="Goesmann A."/>
            <person name="Henrissat B."/>
            <person name="Duncan S.H."/>
            <person name="Flint H.J."/>
        </authorList>
    </citation>
    <scope>NUCLEOTIDE SEQUENCE</scope>
    <source>
        <strain evidence="2">CGMCC 1.15931</strain>
    </source>
</reference>
<evidence type="ECO:0000313" key="4">
    <source>
        <dbReference type="Proteomes" id="UP000430634"/>
    </source>
</evidence>
<protein>
    <recommendedName>
        <fullName evidence="6">DUF4105 domain-containing protein</fullName>
    </recommendedName>
</protein>
<sequence>MTSGLPDQKKEWIELGRSTSSPKENTERAIVELDDYYVVIGFEVNNPKAFMDKTHDLAVDYGHAFYYVVKNSLISKALSFGPGDEGKIGWFNSGRPAPIKDGYMNSRPGDVDYPIRETVKTFKIALTAAQGRILELETEKFREKVKSGKEKYTAYLNDTCAESARDLLDAADIRTPSGSGRVKHSDILSLPIAYAINPYMWYNNFVDEGFSEMVMELGEDEEWQPTVGEIDPIFGSAS</sequence>